<dbReference type="InterPro" id="IPR003597">
    <property type="entry name" value="Ig_C1-set"/>
</dbReference>
<feature type="transmembrane region" description="Helical" evidence="11">
    <location>
        <begin position="314"/>
        <end position="336"/>
    </location>
</feature>
<reference evidence="14" key="2">
    <citation type="submission" date="2025-09" db="UniProtKB">
        <authorList>
            <consortium name="Ensembl"/>
        </authorList>
    </citation>
    <scope>IDENTIFICATION</scope>
</reference>
<keyword evidence="6 11" id="KW-1133">Transmembrane helix</keyword>
<comment type="subcellular location">
    <subcellularLocation>
        <location evidence="1">Membrane</location>
        <topology evidence="1">Single-pass type I membrane protein</topology>
    </subcellularLocation>
</comment>
<evidence type="ECO:0000313" key="15">
    <source>
        <dbReference type="Proteomes" id="UP000694393"/>
    </source>
</evidence>
<dbReference type="InterPro" id="IPR050208">
    <property type="entry name" value="MHC_class-I_related"/>
</dbReference>
<evidence type="ECO:0000256" key="7">
    <source>
        <dbReference type="ARBA" id="ARBA00023136"/>
    </source>
</evidence>
<evidence type="ECO:0000256" key="4">
    <source>
        <dbReference type="ARBA" id="ARBA00022729"/>
    </source>
</evidence>
<keyword evidence="7 11" id="KW-0472">Membrane</keyword>
<evidence type="ECO:0000256" key="6">
    <source>
        <dbReference type="ARBA" id="ARBA00022989"/>
    </source>
</evidence>
<dbReference type="SUPFAM" id="SSF48726">
    <property type="entry name" value="Immunoglobulin"/>
    <property type="match status" value="1"/>
</dbReference>
<dbReference type="InterPro" id="IPR007110">
    <property type="entry name" value="Ig-like_dom"/>
</dbReference>
<dbReference type="PANTHER" id="PTHR16675:SF242">
    <property type="entry name" value="MAJOR HISTOCOMPATIBILITY COMPLEX CLASS I-RELATED GENE PROTEIN"/>
    <property type="match status" value="1"/>
</dbReference>
<feature type="chain" id="PRO_5034919379" description="Ig-like domain-containing protein" evidence="12">
    <location>
        <begin position="21"/>
        <end position="394"/>
    </location>
</feature>
<protein>
    <recommendedName>
        <fullName evidence="13">Ig-like domain-containing protein</fullName>
    </recommendedName>
</protein>
<evidence type="ECO:0000256" key="2">
    <source>
        <dbReference type="ARBA" id="ARBA00022451"/>
    </source>
</evidence>
<reference evidence="14" key="1">
    <citation type="submission" date="2025-08" db="UniProtKB">
        <authorList>
            <consortium name="Ensembl"/>
        </authorList>
    </citation>
    <scope>IDENTIFICATION</scope>
</reference>
<accession>A0A8C8VP61</accession>
<dbReference type="Ensembl" id="ENSPCET00000023176.1">
    <property type="protein sequence ID" value="ENSPCEP00000022423.1"/>
    <property type="gene ID" value="ENSPCEG00000016880.1"/>
</dbReference>
<dbReference type="InterPro" id="IPR001039">
    <property type="entry name" value="MHC_I_a_a1/a2"/>
</dbReference>
<evidence type="ECO:0000256" key="5">
    <source>
        <dbReference type="ARBA" id="ARBA00022859"/>
    </source>
</evidence>
<dbReference type="PANTHER" id="PTHR16675">
    <property type="entry name" value="MHC CLASS I-RELATED"/>
    <property type="match status" value="1"/>
</dbReference>
<organism evidence="14 15">
    <name type="scientific">Pelusios castaneus</name>
    <name type="common">West African mud turtle</name>
    <dbReference type="NCBI Taxonomy" id="367368"/>
    <lineage>
        <taxon>Eukaryota</taxon>
        <taxon>Metazoa</taxon>
        <taxon>Chordata</taxon>
        <taxon>Craniata</taxon>
        <taxon>Vertebrata</taxon>
        <taxon>Euteleostomi</taxon>
        <taxon>Archelosauria</taxon>
        <taxon>Testudinata</taxon>
        <taxon>Testudines</taxon>
        <taxon>Pleurodira</taxon>
        <taxon>Pelomedusidae</taxon>
        <taxon>Pelusios</taxon>
    </lineage>
</organism>
<comment type="similarity">
    <text evidence="10">Belongs to the MHC class I family.</text>
</comment>
<dbReference type="Proteomes" id="UP000694393">
    <property type="component" value="Unplaced"/>
</dbReference>
<dbReference type="SMART" id="SM00407">
    <property type="entry name" value="IGc1"/>
    <property type="match status" value="1"/>
</dbReference>
<keyword evidence="2" id="KW-0490">MHC I</keyword>
<evidence type="ECO:0000256" key="3">
    <source>
        <dbReference type="ARBA" id="ARBA00022692"/>
    </source>
</evidence>
<dbReference type="GO" id="GO:0042612">
    <property type="term" value="C:MHC class I protein complex"/>
    <property type="evidence" value="ECO:0007669"/>
    <property type="project" value="UniProtKB-KW"/>
</dbReference>
<keyword evidence="5" id="KW-0391">Immunity</keyword>
<evidence type="ECO:0000256" key="8">
    <source>
        <dbReference type="ARBA" id="ARBA00023157"/>
    </source>
</evidence>
<dbReference type="GO" id="GO:0006955">
    <property type="term" value="P:immune response"/>
    <property type="evidence" value="ECO:0007669"/>
    <property type="project" value="TreeGrafter"/>
</dbReference>
<dbReference type="GO" id="GO:0002474">
    <property type="term" value="P:antigen processing and presentation of peptide antigen via MHC class I"/>
    <property type="evidence" value="ECO:0007669"/>
    <property type="project" value="UniProtKB-KW"/>
</dbReference>
<dbReference type="PROSITE" id="PS50835">
    <property type="entry name" value="IG_LIKE"/>
    <property type="match status" value="1"/>
</dbReference>
<evidence type="ECO:0000256" key="9">
    <source>
        <dbReference type="ARBA" id="ARBA00023180"/>
    </source>
</evidence>
<proteinExistence type="inferred from homology"/>
<dbReference type="AlphaFoldDB" id="A0A8C8VP61"/>
<dbReference type="GO" id="GO:0009897">
    <property type="term" value="C:external side of plasma membrane"/>
    <property type="evidence" value="ECO:0007669"/>
    <property type="project" value="TreeGrafter"/>
</dbReference>
<dbReference type="InterPro" id="IPR037055">
    <property type="entry name" value="MHC_I-like_Ag-recog_sf"/>
</dbReference>
<evidence type="ECO:0000256" key="1">
    <source>
        <dbReference type="ARBA" id="ARBA00004479"/>
    </source>
</evidence>
<name>A0A8C8VP61_9SAUR</name>
<keyword evidence="8" id="KW-1015">Disulfide bond</keyword>
<evidence type="ECO:0000256" key="11">
    <source>
        <dbReference type="SAM" id="Phobius"/>
    </source>
</evidence>
<dbReference type="Gene3D" id="2.60.40.10">
    <property type="entry name" value="Immunoglobulins"/>
    <property type="match status" value="1"/>
</dbReference>
<keyword evidence="3 11" id="KW-0812">Transmembrane</keyword>
<dbReference type="InterPro" id="IPR013783">
    <property type="entry name" value="Ig-like_fold"/>
</dbReference>
<sequence>MFSHCQVSLVIGLQLVPVEALLVYFSKTIKESSHSLQYFVTAVSDPAPGLPAYVSLGYLDDHVFVEFDSENRLYKTRARWIEDNVGADYWESGTKRGVVKQDVYRVNVRTVMKRYNQTGGFHTLQFKNGCAVWENGSTAGFLQFAYDGKDFLSFDMDTYTWIATAREAEITQRRWNGDTAILQYQKHYTAKQCIDWLTKYWQFGKEALQRREPTAVLVSDQAAPDGLPRLSCRVYGFYPRDIAVTWMKNGEMRKQETQRGDVLPSGDGTYQVQASMEIDVKEGGRVLISVRGERFWVFPTGTDSFSISEPRTNWIPIVAVLAVLMAAALFAVGFILRRRLRSGTGPWVGGFLPCVDWLGPAALGQSCATELPSQTLGREGGCSHWGVVSSALFV</sequence>
<feature type="signal peptide" evidence="12">
    <location>
        <begin position="1"/>
        <end position="20"/>
    </location>
</feature>
<dbReference type="InterPro" id="IPR011161">
    <property type="entry name" value="MHC_I-like_Ag-recog"/>
</dbReference>
<keyword evidence="4 12" id="KW-0732">Signal</keyword>
<dbReference type="Gene3D" id="3.30.500.10">
    <property type="entry name" value="MHC class I-like antigen recognition-like"/>
    <property type="match status" value="1"/>
</dbReference>
<dbReference type="InterPro" id="IPR036179">
    <property type="entry name" value="Ig-like_dom_sf"/>
</dbReference>
<evidence type="ECO:0000259" key="13">
    <source>
        <dbReference type="PROSITE" id="PS50835"/>
    </source>
</evidence>
<dbReference type="GO" id="GO:0005615">
    <property type="term" value="C:extracellular space"/>
    <property type="evidence" value="ECO:0007669"/>
    <property type="project" value="TreeGrafter"/>
</dbReference>
<dbReference type="Pfam" id="PF00129">
    <property type="entry name" value="MHC_I"/>
    <property type="match status" value="1"/>
</dbReference>
<evidence type="ECO:0000313" key="14">
    <source>
        <dbReference type="Ensembl" id="ENSPCEP00000022423.1"/>
    </source>
</evidence>
<feature type="domain" description="Ig-like" evidence="13">
    <location>
        <begin position="213"/>
        <end position="284"/>
    </location>
</feature>
<dbReference type="FunFam" id="3.30.500.10:FF:000001">
    <property type="entry name" value="H-2 class I histocompatibility antigen, alpha chain"/>
    <property type="match status" value="1"/>
</dbReference>
<keyword evidence="15" id="KW-1185">Reference proteome</keyword>
<dbReference type="Pfam" id="PF07654">
    <property type="entry name" value="C1-set"/>
    <property type="match status" value="1"/>
</dbReference>
<dbReference type="InterPro" id="IPR011162">
    <property type="entry name" value="MHC_I/II-like_Ag-recog"/>
</dbReference>
<evidence type="ECO:0000256" key="10">
    <source>
        <dbReference type="RuleBase" id="RU004439"/>
    </source>
</evidence>
<keyword evidence="9" id="KW-0325">Glycoprotein</keyword>
<dbReference type="PRINTS" id="PR01638">
    <property type="entry name" value="MHCCLASSI"/>
</dbReference>
<dbReference type="SUPFAM" id="SSF54452">
    <property type="entry name" value="MHC antigen-recognition domain"/>
    <property type="match status" value="1"/>
</dbReference>
<evidence type="ECO:0000256" key="12">
    <source>
        <dbReference type="SAM" id="SignalP"/>
    </source>
</evidence>